<evidence type="ECO:0000256" key="3">
    <source>
        <dbReference type="ARBA" id="ARBA00023295"/>
    </source>
</evidence>
<name>A0AAJ8MHD8_9TREE</name>
<reference evidence="6" key="1">
    <citation type="submission" date="2013-07" db="EMBL/GenBank/DDBJ databases">
        <authorList>
            <consortium name="The Broad Institute Genome Sequencing Platform"/>
            <person name="Cuomo C."/>
            <person name="Litvintseva A."/>
            <person name="Chen Y."/>
            <person name="Heitman J."/>
            <person name="Sun S."/>
            <person name="Springer D."/>
            <person name="Dromer F."/>
            <person name="Young S.K."/>
            <person name="Zeng Q."/>
            <person name="Gargeya S."/>
            <person name="Fitzgerald M."/>
            <person name="Abouelleil A."/>
            <person name="Alvarado L."/>
            <person name="Berlin A.M."/>
            <person name="Chapman S.B."/>
            <person name="Dewar J."/>
            <person name="Goldberg J."/>
            <person name="Griggs A."/>
            <person name="Gujja S."/>
            <person name="Hansen M."/>
            <person name="Howarth C."/>
            <person name="Imamovic A."/>
            <person name="Larimer J."/>
            <person name="McCowan C."/>
            <person name="Murphy C."/>
            <person name="Pearson M."/>
            <person name="Priest M."/>
            <person name="Roberts A."/>
            <person name="Saif S."/>
            <person name="Shea T."/>
            <person name="Sykes S."/>
            <person name="Wortman J."/>
            <person name="Nusbaum C."/>
            <person name="Birren B."/>
        </authorList>
    </citation>
    <scope>NUCLEOTIDE SEQUENCE</scope>
    <source>
        <strain evidence="6">CBS 10117</strain>
    </source>
</reference>
<feature type="domain" description="Glycoside hydrolase family 5" evidence="5">
    <location>
        <begin position="116"/>
        <end position="171"/>
    </location>
</feature>
<comment type="similarity">
    <text evidence="1">Belongs to the glycosyl hydrolase 5 (cellulase A) family.</text>
</comment>
<dbReference type="InterPro" id="IPR001547">
    <property type="entry name" value="Glyco_hydro_5"/>
</dbReference>
<evidence type="ECO:0000313" key="6">
    <source>
        <dbReference type="EMBL" id="WWC61132.1"/>
    </source>
</evidence>
<sequence>MVSSAPARAVLDTSHSYFLQPSGNPGDPPIALLLRGVNLGSTSKYPTLPNSLTEYSNLQGSSRSERDHKRRILAGQESHLGEEEVGLYSEAEQGGRDGWFVGRPFPIEEADVHLLRLKAWGFTTIRYLIVWEALEHGGPGKYDEEFIQYTIAILRKCREHGMRVFISPHQDVFSRFTSGSGAPYWVLVALGLNPKRIHQTGSAVVHQCWSTQGYGGEEGIQTVKEGKLDDWPDMIWNTNLHRLAARHCFTMFWASEYFAPKCKIDGVPASEWVQNRFIAAYGHLADRLRDAGGILDDCLMGWDSMNEPQEGLIGIPDLNQCPPAQSFKKGPSPTPLQGFILGNGQAVADVEMGDFTSTGQKSKGTISITPPEGKAVWLTRQEAKQAESKWGWKWSEEWDFWDENGEGGCIWAGHGVWDPKQKSILRAQYFKPPGKGPTDFIEEFWKPHYTKFIKRIRESHSNAISFVNPPVFEEPPDLSEEVKKGRMALSSHFYDGLTLLNKRRHVFNADAVGLQRGLTNMISAIRFGEKSVKSVLRGQLGELKSDANKSDGIAGQDEDRNYPTLIGEIGTPWDMKSTELFGLAKGKADRKDYKEPAKAMDQVMNACDGHNALSYTLWVYEPLSTHAHGDGWNGEDLSLISYDEIPTEGDEANDDLLILNPPDLKSLIYLGTRGIQSWCRPYPAESSAKIDKFSFDMKSGSFLLQILIPSVDDQPVLKENENEKSDDSAQPQIQGQSQEDNTNTNANANSNTGTKPNAKSDSTNVKEVQGYTKIYLPYVHYLLDSSLPPTDSEVSSRTDKERTRIIGEPSTDEEEGEWVKGNGPATVDIEVLDLSEGSLRVEGQWGWWTYTLGQKGKGERVGERQARLRIRPWRG</sequence>
<keyword evidence="7" id="KW-1185">Reference proteome</keyword>
<dbReference type="GO" id="GO:0000272">
    <property type="term" value="P:polysaccharide catabolic process"/>
    <property type="evidence" value="ECO:0007669"/>
    <property type="project" value="InterPro"/>
</dbReference>
<keyword evidence="3" id="KW-0326">Glycosidase</keyword>
<dbReference type="Proteomes" id="UP000078595">
    <property type="component" value="Chromosome 4"/>
</dbReference>
<dbReference type="GO" id="GO:0050295">
    <property type="term" value="F:steryl-beta-glucosidase activity"/>
    <property type="evidence" value="ECO:0007669"/>
    <property type="project" value="TreeGrafter"/>
</dbReference>
<dbReference type="InterPro" id="IPR052066">
    <property type="entry name" value="Glycosphingolipid_Hydrolases"/>
</dbReference>
<dbReference type="Pfam" id="PF00150">
    <property type="entry name" value="Cellulase"/>
    <property type="match status" value="1"/>
</dbReference>
<dbReference type="GO" id="GO:1904462">
    <property type="term" value="P:ergosteryl 3-beta-D-glucoside catabolic process"/>
    <property type="evidence" value="ECO:0007669"/>
    <property type="project" value="TreeGrafter"/>
</dbReference>
<accession>A0AAJ8MHD8</accession>
<dbReference type="Gene3D" id="3.20.20.80">
    <property type="entry name" value="Glycosidases"/>
    <property type="match status" value="2"/>
</dbReference>
<protein>
    <recommendedName>
        <fullName evidence="5">Glycoside hydrolase family 5 domain-containing protein</fullName>
    </recommendedName>
</protein>
<dbReference type="AlphaFoldDB" id="A0AAJ8MHD8"/>
<evidence type="ECO:0000256" key="1">
    <source>
        <dbReference type="ARBA" id="ARBA00005641"/>
    </source>
</evidence>
<organism evidence="6 7">
    <name type="scientific">Kwoniella dejecticola CBS 10117</name>
    <dbReference type="NCBI Taxonomy" id="1296121"/>
    <lineage>
        <taxon>Eukaryota</taxon>
        <taxon>Fungi</taxon>
        <taxon>Dikarya</taxon>
        <taxon>Basidiomycota</taxon>
        <taxon>Agaricomycotina</taxon>
        <taxon>Tremellomycetes</taxon>
        <taxon>Tremellales</taxon>
        <taxon>Cryptococcaceae</taxon>
        <taxon>Kwoniella</taxon>
    </lineage>
</organism>
<proteinExistence type="inferred from homology"/>
<evidence type="ECO:0000256" key="4">
    <source>
        <dbReference type="SAM" id="MobiDB-lite"/>
    </source>
</evidence>
<gene>
    <name evidence="6" type="ORF">I303_103711</name>
</gene>
<reference evidence="6" key="2">
    <citation type="submission" date="2024-02" db="EMBL/GenBank/DDBJ databases">
        <title>Comparative genomics of Cryptococcus and Kwoniella reveals pathogenesis evolution and contrasting modes of karyotype evolution via chromosome fusion or intercentromeric recombination.</title>
        <authorList>
            <person name="Coelho M.A."/>
            <person name="David-Palma M."/>
            <person name="Shea T."/>
            <person name="Bowers K."/>
            <person name="McGinley-Smith S."/>
            <person name="Mohammad A.W."/>
            <person name="Gnirke A."/>
            <person name="Yurkov A.M."/>
            <person name="Nowrousian M."/>
            <person name="Sun S."/>
            <person name="Cuomo C.A."/>
            <person name="Heitman J."/>
        </authorList>
    </citation>
    <scope>NUCLEOTIDE SEQUENCE</scope>
    <source>
        <strain evidence="6">CBS 10117</strain>
    </source>
</reference>
<keyword evidence="2" id="KW-0378">Hydrolase</keyword>
<dbReference type="PANTHER" id="PTHR31308:SF6">
    <property type="entry name" value="GLYCOSIDE HYDROLASE FAMILY 5 C-TERMINAL DOMAIN-CONTAINING PROTEIN"/>
    <property type="match status" value="1"/>
</dbReference>
<dbReference type="RefSeq" id="XP_065824899.1">
    <property type="nucleotide sequence ID" value="XM_065968827.1"/>
</dbReference>
<dbReference type="InterPro" id="IPR017853">
    <property type="entry name" value="GH"/>
</dbReference>
<dbReference type="SUPFAM" id="SSF51445">
    <property type="entry name" value="(Trans)glycosidases"/>
    <property type="match status" value="1"/>
</dbReference>
<dbReference type="GeneID" id="28967426"/>
<dbReference type="PANTHER" id="PTHR31308">
    <property type="match status" value="1"/>
</dbReference>
<dbReference type="KEGG" id="kdj:28967426"/>
<evidence type="ECO:0000313" key="7">
    <source>
        <dbReference type="Proteomes" id="UP000078595"/>
    </source>
</evidence>
<feature type="compositionally biased region" description="Polar residues" evidence="4">
    <location>
        <begin position="755"/>
        <end position="764"/>
    </location>
</feature>
<feature type="compositionally biased region" description="Polar residues" evidence="4">
    <location>
        <begin position="728"/>
        <end position="740"/>
    </location>
</feature>
<feature type="region of interest" description="Disordered" evidence="4">
    <location>
        <begin position="719"/>
        <end position="764"/>
    </location>
</feature>
<feature type="compositionally biased region" description="Low complexity" evidence="4">
    <location>
        <begin position="741"/>
        <end position="754"/>
    </location>
</feature>
<evidence type="ECO:0000256" key="2">
    <source>
        <dbReference type="ARBA" id="ARBA00022801"/>
    </source>
</evidence>
<evidence type="ECO:0000259" key="5">
    <source>
        <dbReference type="Pfam" id="PF00150"/>
    </source>
</evidence>
<dbReference type="EMBL" id="CP144533">
    <property type="protein sequence ID" value="WWC61132.1"/>
    <property type="molecule type" value="Genomic_DNA"/>
</dbReference>